<accession>A0A1I8A0B9</accession>
<dbReference type="AlphaFoldDB" id="A0A1I8A0B9"/>
<protein>
    <submittedName>
        <fullName evidence="2">Integrase_SAM-like_N domain-containing protein</fullName>
    </submittedName>
</protein>
<sequence length="73" mass="8708">MPQPVRVTIRRILGNNKKEEEHKHLGLRTPPIRMGYCRSKRVRYLEKYHPGQCDKGRDTYAQLVFRDILIMCP</sequence>
<evidence type="ECO:0000313" key="1">
    <source>
        <dbReference type="Proteomes" id="UP000095287"/>
    </source>
</evidence>
<organism evidence="1 2">
    <name type="scientific">Steinernema glaseri</name>
    <dbReference type="NCBI Taxonomy" id="37863"/>
    <lineage>
        <taxon>Eukaryota</taxon>
        <taxon>Metazoa</taxon>
        <taxon>Ecdysozoa</taxon>
        <taxon>Nematoda</taxon>
        <taxon>Chromadorea</taxon>
        <taxon>Rhabditida</taxon>
        <taxon>Tylenchina</taxon>
        <taxon>Panagrolaimomorpha</taxon>
        <taxon>Strongyloidoidea</taxon>
        <taxon>Steinernematidae</taxon>
        <taxon>Steinernema</taxon>
    </lineage>
</organism>
<keyword evidence="1" id="KW-1185">Reference proteome</keyword>
<reference evidence="2" key="1">
    <citation type="submission" date="2016-11" db="UniProtKB">
        <authorList>
            <consortium name="WormBaseParasite"/>
        </authorList>
    </citation>
    <scope>IDENTIFICATION</scope>
</reference>
<proteinExistence type="predicted"/>
<evidence type="ECO:0000313" key="2">
    <source>
        <dbReference type="WBParaSite" id="L893_g31298.t1"/>
    </source>
</evidence>
<dbReference type="Proteomes" id="UP000095287">
    <property type="component" value="Unplaced"/>
</dbReference>
<dbReference type="WBParaSite" id="L893_g31298.t1">
    <property type="protein sequence ID" value="L893_g31298.t1"/>
    <property type="gene ID" value="L893_g31298"/>
</dbReference>
<name>A0A1I8A0B9_9BILA</name>